<comment type="subcellular location">
    <subcellularLocation>
        <location evidence="1">Cell membrane</location>
        <topology evidence="1">Multi-pass membrane protein</topology>
    </subcellularLocation>
</comment>
<sequence>MPRFDRYLLSQLLAVFGFFSLVMVAVYWVNRAVRLFDQLIGDGQSALVFLEFSLLTLPNVIRLVLPLSAFAAAVYVANRLTRESELVVMQATGFSPYRMARPVLWFGLCVALMMGVLMHLLVPLSRAALAERTAEISQNASARYLAEGTFTHPSRGLTLYIREIAATGELLDMFLADDRLPDQRTVYTAKKALFARTDSGPKLLMFDGAAQTVETATKRLTLTRFADFTYDFAGLMADTRPKQRTIDELSTLDLLAADPALVAETGATTSEFRFDGHSRFAQPLLAVGSALIGYAALMIGAFSRFGLWRQIGVAVVLLLAVQGVATASTDLGLQSPQGWVWAYAAPCVALLAGFALLWLAARPKRRPRSAEVAA</sequence>
<evidence type="ECO:0000313" key="8">
    <source>
        <dbReference type="Proteomes" id="UP000619033"/>
    </source>
</evidence>
<dbReference type="GO" id="GO:0055085">
    <property type="term" value="P:transmembrane transport"/>
    <property type="evidence" value="ECO:0007669"/>
    <property type="project" value="InterPro"/>
</dbReference>
<evidence type="ECO:0000256" key="6">
    <source>
        <dbReference type="SAM" id="Phobius"/>
    </source>
</evidence>
<feature type="transmembrane region" description="Helical" evidence="6">
    <location>
        <begin position="311"/>
        <end position="328"/>
    </location>
</feature>
<keyword evidence="3 6" id="KW-0812">Transmembrane</keyword>
<comment type="caution">
    <text evidence="7">The sequence shown here is derived from an EMBL/GenBank/DDBJ whole genome shotgun (WGS) entry which is preliminary data.</text>
</comment>
<evidence type="ECO:0000256" key="3">
    <source>
        <dbReference type="ARBA" id="ARBA00022692"/>
    </source>
</evidence>
<proteinExistence type="predicted"/>
<evidence type="ECO:0000256" key="5">
    <source>
        <dbReference type="ARBA" id="ARBA00023136"/>
    </source>
</evidence>
<dbReference type="Pfam" id="PF03739">
    <property type="entry name" value="LptF_LptG"/>
    <property type="match status" value="1"/>
</dbReference>
<keyword evidence="2" id="KW-1003">Cell membrane</keyword>
<dbReference type="EMBL" id="JAESVP010000003">
    <property type="protein sequence ID" value="MBL4928049.1"/>
    <property type="molecule type" value="Genomic_DNA"/>
</dbReference>
<dbReference type="InterPro" id="IPR030922">
    <property type="entry name" value="LptF"/>
</dbReference>
<keyword evidence="8" id="KW-1185">Reference proteome</keyword>
<keyword evidence="5 6" id="KW-0472">Membrane</keyword>
<evidence type="ECO:0000313" key="7">
    <source>
        <dbReference type="EMBL" id="MBL4928049.1"/>
    </source>
</evidence>
<keyword evidence="4 6" id="KW-1133">Transmembrane helix</keyword>
<reference evidence="7" key="1">
    <citation type="submission" date="2021-01" db="EMBL/GenBank/DDBJ databases">
        <title>Genome seq and assembly of Tabrizicola sp. KVB23.</title>
        <authorList>
            <person name="Chhetri G."/>
        </authorList>
    </citation>
    <scope>NUCLEOTIDE SEQUENCE</scope>
    <source>
        <strain evidence="7">KVB23</strain>
    </source>
</reference>
<feature type="transmembrane region" description="Helical" evidence="6">
    <location>
        <begin position="60"/>
        <end position="81"/>
    </location>
</feature>
<evidence type="ECO:0000256" key="1">
    <source>
        <dbReference type="ARBA" id="ARBA00004651"/>
    </source>
</evidence>
<feature type="transmembrane region" description="Helical" evidence="6">
    <location>
        <begin position="340"/>
        <end position="361"/>
    </location>
</feature>
<dbReference type="InterPro" id="IPR005495">
    <property type="entry name" value="LptG/LptF_permease"/>
</dbReference>
<dbReference type="RefSeq" id="WP_202659258.1">
    <property type="nucleotide sequence ID" value="NZ_JAESVP010000003.1"/>
</dbReference>
<gene>
    <name evidence="7" type="primary">lptF</name>
    <name evidence="7" type="ORF">JI744_08030</name>
</gene>
<dbReference type="PANTHER" id="PTHR33529">
    <property type="entry name" value="SLR0882 PROTEIN-RELATED"/>
    <property type="match status" value="1"/>
</dbReference>
<protein>
    <submittedName>
        <fullName evidence="7">LPS export ABC transporter permease LptF</fullName>
    </submittedName>
</protein>
<feature type="transmembrane region" description="Helical" evidence="6">
    <location>
        <begin position="280"/>
        <end position="299"/>
    </location>
</feature>
<organism evidence="7 8">
    <name type="scientific">Fuscibacter oryzae</name>
    <dbReference type="NCBI Taxonomy" id="2803939"/>
    <lineage>
        <taxon>Bacteria</taxon>
        <taxon>Pseudomonadati</taxon>
        <taxon>Pseudomonadota</taxon>
        <taxon>Alphaproteobacteria</taxon>
        <taxon>Rhodobacterales</taxon>
        <taxon>Paracoccaceae</taxon>
        <taxon>Fuscibacter</taxon>
    </lineage>
</organism>
<evidence type="ECO:0000256" key="4">
    <source>
        <dbReference type="ARBA" id="ARBA00022989"/>
    </source>
</evidence>
<dbReference type="AlphaFoldDB" id="A0A8J7MTQ6"/>
<dbReference type="GO" id="GO:0015920">
    <property type="term" value="P:lipopolysaccharide transport"/>
    <property type="evidence" value="ECO:0007669"/>
    <property type="project" value="TreeGrafter"/>
</dbReference>
<dbReference type="PANTHER" id="PTHR33529:SF6">
    <property type="entry name" value="YJGP_YJGQ FAMILY PERMEASE"/>
    <property type="match status" value="1"/>
</dbReference>
<accession>A0A8J7MTQ6</accession>
<dbReference type="NCBIfam" id="TIGR04407">
    <property type="entry name" value="LptF_YjgP"/>
    <property type="match status" value="1"/>
</dbReference>
<name>A0A8J7MTQ6_9RHOB</name>
<feature type="transmembrane region" description="Helical" evidence="6">
    <location>
        <begin position="102"/>
        <end position="122"/>
    </location>
</feature>
<evidence type="ECO:0000256" key="2">
    <source>
        <dbReference type="ARBA" id="ARBA00022475"/>
    </source>
</evidence>
<dbReference type="GO" id="GO:0043190">
    <property type="term" value="C:ATP-binding cassette (ABC) transporter complex"/>
    <property type="evidence" value="ECO:0007669"/>
    <property type="project" value="InterPro"/>
</dbReference>
<feature type="transmembrane region" description="Helical" evidence="6">
    <location>
        <begin position="7"/>
        <end position="29"/>
    </location>
</feature>
<dbReference type="Proteomes" id="UP000619033">
    <property type="component" value="Unassembled WGS sequence"/>
</dbReference>